<sequence>MISLTSIILLVFVLTACYAFYKDLNNEIWNKLVDSFHSDSISSSKQASIQAVYFKLNNDSSFDHFNSMNVCRSEEGVLMYPTINHYFLKPIFIPWTEMEKISDSLIGNKEEYRLAKLDLTLKF</sequence>
<protein>
    <recommendedName>
        <fullName evidence="3">Lipoprotein</fullName>
    </recommendedName>
</protein>
<dbReference type="EMBL" id="BPEY01000064">
    <property type="protein sequence ID" value="GIU49083.1"/>
    <property type="molecule type" value="Genomic_DNA"/>
</dbReference>
<evidence type="ECO:0000313" key="1">
    <source>
        <dbReference type="EMBL" id="GIU49083.1"/>
    </source>
</evidence>
<comment type="caution">
    <text evidence="1">The sequence shown here is derived from an EMBL/GenBank/DDBJ whole genome shotgun (WGS) entry which is preliminary data.</text>
</comment>
<dbReference type="Proteomes" id="UP000887104">
    <property type="component" value="Unassembled WGS sequence"/>
</dbReference>
<evidence type="ECO:0008006" key="3">
    <source>
        <dbReference type="Google" id="ProtNLM"/>
    </source>
</evidence>
<dbReference type="RefSeq" id="WP_220782161.1">
    <property type="nucleotide sequence ID" value="NZ_BPEY01000064.1"/>
</dbReference>
<name>A0ABQ4PLS5_9GAMM</name>
<evidence type="ECO:0000313" key="2">
    <source>
        <dbReference type="Proteomes" id="UP000887104"/>
    </source>
</evidence>
<keyword evidence="2" id="KW-1185">Reference proteome</keyword>
<proteinExistence type="predicted"/>
<accession>A0ABQ4PLS5</accession>
<reference evidence="1" key="1">
    <citation type="submission" date="2021-05" db="EMBL/GenBank/DDBJ databases">
        <title>Molecular characterization for Shewanella algae harboring chromosomal blaOXA-55-like strains isolated from clinical and environment sample.</title>
        <authorList>
            <person name="Ohama Y."/>
            <person name="Aoki K."/>
            <person name="Harada S."/>
            <person name="Moriya K."/>
            <person name="Ishii Y."/>
            <person name="Tateda K."/>
        </authorList>
    </citation>
    <scope>NUCLEOTIDE SEQUENCE</scope>
    <source>
        <strain evidence="1">JCM 11563</strain>
    </source>
</reference>
<gene>
    <name evidence="1" type="ORF">TUM4438_31950</name>
</gene>
<organism evidence="1 2">
    <name type="scientific">Shewanella sairae</name>
    <dbReference type="NCBI Taxonomy" id="190310"/>
    <lineage>
        <taxon>Bacteria</taxon>
        <taxon>Pseudomonadati</taxon>
        <taxon>Pseudomonadota</taxon>
        <taxon>Gammaproteobacteria</taxon>
        <taxon>Alteromonadales</taxon>
        <taxon>Shewanellaceae</taxon>
        <taxon>Shewanella</taxon>
    </lineage>
</organism>